<evidence type="ECO:0000313" key="1">
    <source>
        <dbReference type="EMBL" id="MDV0444034.1"/>
    </source>
</evidence>
<sequence length="332" mass="37032">MTTVIQGSFDAPTIISKIVEGLTATDDFTLIDENAVDNFNQTGYCLQHVPTGQYVTFIHGKALFADYGSNINNLPRYTLGIRVIFSKEWDTATHTYSGTTMRGFIPFYARGDDVDLTTLSMLVSPNVFSTSLWIDKYGIIMTVQNTYSYGVGVFAALEFFPNTWVEYDDAEECPAVLYCKRSGDAWSSRAPIGMTHTNRPADGHPAEGFFYIRPYRFACQTYASNGNTLAGLNQHEGAFVEREAYRSEANNKVYFQFPKYENDVASARKPYAETRRWFKVSVTGGLQIGDILSWVDSGGTTHKFIVAVVDGSGMYCAIPYESAFDYAVSPKQ</sequence>
<proteinExistence type="predicted"/>
<organism evidence="1 2">
    <name type="scientific">Methanorbis rubei</name>
    <dbReference type="NCBI Taxonomy" id="3028300"/>
    <lineage>
        <taxon>Archaea</taxon>
        <taxon>Methanobacteriati</taxon>
        <taxon>Methanobacteriota</taxon>
        <taxon>Stenosarchaea group</taxon>
        <taxon>Methanomicrobia</taxon>
        <taxon>Methanomicrobiales</taxon>
        <taxon>Methanocorpusculaceae</taxon>
        <taxon>Methanorbis</taxon>
    </lineage>
</organism>
<evidence type="ECO:0000313" key="2">
    <source>
        <dbReference type="Proteomes" id="UP001283212"/>
    </source>
</evidence>
<gene>
    <name evidence="1" type="ORF">McpCs1_14220</name>
</gene>
<protein>
    <submittedName>
        <fullName evidence="1">Uncharacterized protein</fullName>
    </submittedName>
</protein>
<reference evidence="1 2" key="1">
    <citation type="submission" date="2023-06" db="EMBL/GenBank/DDBJ databases">
        <title>Genome sequence of Methancorpusculaceae sp. Cs1.</title>
        <authorList>
            <person name="Protasov E."/>
            <person name="Platt K."/>
            <person name="Poehlein A."/>
            <person name="Daniel R."/>
            <person name="Brune A."/>
        </authorList>
    </citation>
    <scope>NUCLEOTIDE SEQUENCE [LARGE SCALE GENOMIC DNA]</scope>
    <source>
        <strain evidence="1 2">Cs1</strain>
    </source>
</reference>
<dbReference type="AlphaFoldDB" id="A0AAE4SCG6"/>
<name>A0AAE4SCG6_9EURY</name>
<dbReference type="RefSeq" id="WP_338096536.1">
    <property type="nucleotide sequence ID" value="NZ_JAWDKB010000005.1"/>
</dbReference>
<dbReference type="Proteomes" id="UP001283212">
    <property type="component" value="Unassembled WGS sequence"/>
</dbReference>
<keyword evidence="2" id="KW-1185">Reference proteome</keyword>
<accession>A0AAE4SCG6</accession>
<comment type="caution">
    <text evidence="1">The sequence shown here is derived from an EMBL/GenBank/DDBJ whole genome shotgun (WGS) entry which is preliminary data.</text>
</comment>
<dbReference type="EMBL" id="JAWDKB010000005">
    <property type="protein sequence ID" value="MDV0444034.1"/>
    <property type="molecule type" value="Genomic_DNA"/>
</dbReference>